<reference evidence="2 3" key="1">
    <citation type="journal article" date="2018" name="Front. Plant Sci.">
        <title>Red Clover (Trifolium pratense) and Zigzag Clover (T. medium) - A Picture of Genomic Similarities and Differences.</title>
        <authorList>
            <person name="Dluhosova J."/>
            <person name="Istvanek J."/>
            <person name="Nedelnik J."/>
            <person name="Repkova J."/>
        </authorList>
    </citation>
    <scope>NUCLEOTIDE SEQUENCE [LARGE SCALE GENOMIC DNA]</scope>
    <source>
        <strain evidence="3">cv. 10/8</strain>
        <tissue evidence="2">Leaf</tissue>
    </source>
</reference>
<evidence type="ECO:0000313" key="3">
    <source>
        <dbReference type="Proteomes" id="UP000265520"/>
    </source>
</evidence>
<comment type="caution">
    <text evidence="2">The sequence shown here is derived from an EMBL/GenBank/DDBJ whole genome shotgun (WGS) entry which is preliminary data.</text>
</comment>
<keyword evidence="3" id="KW-1185">Reference proteome</keyword>
<dbReference type="AlphaFoldDB" id="A0A392UX40"/>
<evidence type="ECO:0000313" key="2">
    <source>
        <dbReference type="EMBL" id="MCI79763.1"/>
    </source>
</evidence>
<sequence>MAESFGFPDEHWRESASSSVPLAGPRSATTQEQARSIPLARRLA</sequence>
<dbReference type="EMBL" id="LXQA010980766">
    <property type="protein sequence ID" value="MCI79763.1"/>
    <property type="molecule type" value="Genomic_DNA"/>
</dbReference>
<evidence type="ECO:0000256" key="1">
    <source>
        <dbReference type="SAM" id="MobiDB-lite"/>
    </source>
</evidence>
<dbReference type="Proteomes" id="UP000265520">
    <property type="component" value="Unassembled WGS sequence"/>
</dbReference>
<feature type="region of interest" description="Disordered" evidence="1">
    <location>
        <begin position="1"/>
        <end position="44"/>
    </location>
</feature>
<accession>A0A392UX40</accession>
<organism evidence="2 3">
    <name type="scientific">Trifolium medium</name>
    <dbReference type="NCBI Taxonomy" id="97028"/>
    <lineage>
        <taxon>Eukaryota</taxon>
        <taxon>Viridiplantae</taxon>
        <taxon>Streptophyta</taxon>
        <taxon>Embryophyta</taxon>
        <taxon>Tracheophyta</taxon>
        <taxon>Spermatophyta</taxon>
        <taxon>Magnoliopsida</taxon>
        <taxon>eudicotyledons</taxon>
        <taxon>Gunneridae</taxon>
        <taxon>Pentapetalae</taxon>
        <taxon>rosids</taxon>
        <taxon>fabids</taxon>
        <taxon>Fabales</taxon>
        <taxon>Fabaceae</taxon>
        <taxon>Papilionoideae</taxon>
        <taxon>50 kb inversion clade</taxon>
        <taxon>NPAAA clade</taxon>
        <taxon>Hologalegina</taxon>
        <taxon>IRL clade</taxon>
        <taxon>Trifolieae</taxon>
        <taxon>Trifolium</taxon>
    </lineage>
</organism>
<protein>
    <submittedName>
        <fullName evidence="2">Uncharacterized protein</fullName>
    </submittedName>
</protein>
<name>A0A392UX40_9FABA</name>
<proteinExistence type="predicted"/>